<dbReference type="SMART" id="SM00347">
    <property type="entry name" value="HTH_MARR"/>
    <property type="match status" value="1"/>
</dbReference>
<proteinExistence type="predicted"/>
<evidence type="ECO:0000256" key="1">
    <source>
        <dbReference type="ARBA" id="ARBA00023015"/>
    </source>
</evidence>
<keyword evidence="1" id="KW-0805">Transcription regulation</keyword>
<dbReference type="PROSITE" id="PS50995">
    <property type="entry name" value="HTH_MARR_2"/>
    <property type="match status" value="1"/>
</dbReference>
<gene>
    <name evidence="5" type="ORF">P3W85_31765</name>
</gene>
<evidence type="ECO:0000259" key="4">
    <source>
        <dbReference type="PROSITE" id="PS50995"/>
    </source>
</evidence>
<dbReference type="EMBL" id="JARJLM010000514">
    <property type="protein sequence ID" value="MDF3837493.1"/>
    <property type="molecule type" value="Genomic_DNA"/>
</dbReference>
<sequence>MSDIDGYLAQLLSRAHHAVHGRLEQALAGEGVQVEHWKVLRVLADEQGHAMGEVAQALTMHPPTLTKLVDRMISQGLAMRSPDLHDNRRVLLYATDQGLALSKRLNRLVQQHEDGIVRSIGAARAKQLKALLAELGN</sequence>
<protein>
    <submittedName>
        <fullName evidence="5">MarR family transcriptional regulator</fullName>
    </submittedName>
</protein>
<keyword evidence="3" id="KW-0804">Transcription</keyword>
<organism evidence="5 6">
    <name type="scientific">Cupriavidus basilensis</name>
    <dbReference type="NCBI Taxonomy" id="68895"/>
    <lineage>
        <taxon>Bacteria</taxon>
        <taxon>Pseudomonadati</taxon>
        <taxon>Pseudomonadota</taxon>
        <taxon>Betaproteobacteria</taxon>
        <taxon>Burkholderiales</taxon>
        <taxon>Burkholderiaceae</taxon>
        <taxon>Cupriavidus</taxon>
    </lineage>
</organism>
<evidence type="ECO:0000256" key="2">
    <source>
        <dbReference type="ARBA" id="ARBA00023125"/>
    </source>
</evidence>
<dbReference type="InterPro" id="IPR039422">
    <property type="entry name" value="MarR/SlyA-like"/>
</dbReference>
<dbReference type="PRINTS" id="PR00598">
    <property type="entry name" value="HTHMARR"/>
</dbReference>
<dbReference type="PANTHER" id="PTHR33164:SF64">
    <property type="entry name" value="TRANSCRIPTIONAL REGULATOR SLYA"/>
    <property type="match status" value="1"/>
</dbReference>
<name>A0ABT6AYQ5_9BURK</name>
<keyword evidence="6" id="KW-1185">Reference proteome</keyword>
<evidence type="ECO:0000313" key="5">
    <source>
        <dbReference type="EMBL" id="MDF3837493.1"/>
    </source>
</evidence>
<comment type="caution">
    <text evidence="5">The sequence shown here is derived from an EMBL/GenBank/DDBJ whole genome shotgun (WGS) entry which is preliminary data.</text>
</comment>
<dbReference type="PANTHER" id="PTHR33164">
    <property type="entry name" value="TRANSCRIPTIONAL REGULATOR, MARR FAMILY"/>
    <property type="match status" value="1"/>
</dbReference>
<dbReference type="RefSeq" id="WP_017225440.1">
    <property type="nucleotide sequence ID" value="NZ_JARJLM010000514.1"/>
</dbReference>
<dbReference type="InterPro" id="IPR036390">
    <property type="entry name" value="WH_DNA-bd_sf"/>
</dbReference>
<keyword evidence="2" id="KW-0238">DNA-binding</keyword>
<accession>A0ABT6AYQ5</accession>
<dbReference type="SUPFAM" id="SSF46785">
    <property type="entry name" value="Winged helix' DNA-binding domain"/>
    <property type="match status" value="1"/>
</dbReference>
<feature type="domain" description="HTH marR-type" evidence="4">
    <location>
        <begin position="5"/>
        <end position="137"/>
    </location>
</feature>
<dbReference type="Pfam" id="PF01047">
    <property type="entry name" value="MarR"/>
    <property type="match status" value="1"/>
</dbReference>
<reference evidence="5 6" key="1">
    <citation type="submission" date="2023-03" db="EMBL/GenBank/DDBJ databases">
        <title>Draft assemblies of triclosan tolerant bacteria isolated from returned activated sludge.</title>
        <authorList>
            <person name="Van Hamelsveld S."/>
        </authorList>
    </citation>
    <scope>NUCLEOTIDE SEQUENCE [LARGE SCALE GENOMIC DNA]</scope>
    <source>
        <strain evidence="5 6">GW210010_S58</strain>
    </source>
</reference>
<dbReference type="Gene3D" id="1.10.10.10">
    <property type="entry name" value="Winged helix-like DNA-binding domain superfamily/Winged helix DNA-binding domain"/>
    <property type="match status" value="1"/>
</dbReference>
<dbReference type="Proteomes" id="UP001216674">
    <property type="component" value="Unassembled WGS sequence"/>
</dbReference>
<dbReference type="InterPro" id="IPR000835">
    <property type="entry name" value="HTH_MarR-typ"/>
</dbReference>
<evidence type="ECO:0000256" key="3">
    <source>
        <dbReference type="ARBA" id="ARBA00023163"/>
    </source>
</evidence>
<evidence type="ECO:0000313" key="6">
    <source>
        <dbReference type="Proteomes" id="UP001216674"/>
    </source>
</evidence>
<dbReference type="InterPro" id="IPR036388">
    <property type="entry name" value="WH-like_DNA-bd_sf"/>
</dbReference>